<keyword evidence="1" id="KW-0812">Transmembrane</keyword>
<comment type="caution">
    <text evidence="2">The sequence shown here is derived from an EMBL/GenBank/DDBJ whole genome shotgun (WGS) entry which is preliminary data.</text>
</comment>
<feature type="transmembrane region" description="Helical" evidence="1">
    <location>
        <begin position="42"/>
        <end position="63"/>
    </location>
</feature>
<accession>A0A9Q0M8T3</accession>
<gene>
    <name evidence="2" type="ORF">RDWZM_000428</name>
</gene>
<dbReference type="EMBL" id="JAPWDV010000001">
    <property type="protein sequence ID" value="KAJ6221883.1"/>
    <property type="molecule type" value="Genomic_DNA"/>
</dbReference>
<feature type="transmembrane region" description="Helical" evidence="1">
    <location>
        <begin position="97"/>
        <end position="119"/>
    </location>
</feature>
<evidence type="ECO:0000313" key="2">
    <source>
        <dbReference type="EMBL" id="KAJ6221883.1"/>
    </source>
</evidence>
<proteinExistence type="predicted"/>
<evidence type="ECO:0000256" key="1">
    <source>
        <dbReference type="SAM" id="Phobius"/>
    </source>
</evidence>
<feature type="transmembrane region" description="Helical" evidence="1">
    <location>
        <begin position="162"/>
        <end position="183"/>
    </location>
</feature>
<evidence type="ECO:0000313" key="3">
    <source>
        <dbReference type="Proteomes" id="UP001142055"/>
    </source>
</evidence>
<name>A0A9Q0M8T3_BLOTA</name>
<protein>
    <submittedName>
        <fullName evidence="2">Uncharacterized protein</fullName>
    </submittedName>
</protein>
<sequence>MNLIRKYIEHYQSINNQLDIIKNVKIKWLVDTKQECPIGNRFHYLIVLLILNYITLDTVLVIYQHCVIETECINLINSTRLLPHRLFPRSFWYQSDFIIIIAMFMAFSNFFILLFTNYLNFRYCIYAISDKGSIRLYDYERRIVPIPIARKMVRYRSITRKTINRMIITIFIVDYIFFIQASLDQFLLSN</sequence>
<reference evidence="2" key="1">
    <citation type="submission" date="2022-12" db="EMBL/GenBank/DDBJ databases">
        <title>Genome assemblies of Blomia tropicalis.</title>
        <authorList>
            <person name="Cui Y."/>
        </authorList>
    </citation>
    <scope>NUCLEOTIDE SEQUENCE</scope>
    <source>
        <tissue evidence="2">Adult mites</tissue>
    </source>
</reference>
<keyword evidence="3" id="KW-1185">Reference proteome</keyword>
<dbReference type="Proteomes" id="UP001142055">
    <property type="component" value="Chromosome 1"/>
</dbReference>
<keyword evidence="1" id="KW-0472">Membrane</keyword>
<keyword evidence="1" id="KW-1133">Transmembrane helix</keyword>
<organism evidence="2 3">
    <name type="scientific">Blomia tropicalis</name>
    <name type="common">Mite</name>
    <dbReference type="NCBI Taxonomy" id="40697"/>
    <lineage>
        <taxon>Eukaryota</taxon>
        <taxon>Metazoa</taxon>
        <taxon>Ecdysozoa</taxon>
        <taxon>Arthropoda</taxon>
        <taxon>Chelicerata</taxon>
        <taxon>Arachnida</taxon>
        <taxon>Acari</taxon>
        <taxon>Acariformes</taxon>
        <taxon>Sarcoptiformes</taxon>
        <taxon>Astigmata</taxon>
        <taxon>Glycyphagoidea</taxon>
        <taxon>Echimyopodidae</taxon>
        <taxon>Blomia</taxon>
    </lineage>
</organism>
<dbReference type="AlphaFoldDB" id="A0A9Q0M8T3"/>